<dbReference type="Gene3D" id="3.40.50.2300">
    <property type="match status" value="1"/>
</dbReference>
<dbReference type="PROSITE" id="PS50110">
    <property type="entry name" value="RESPONSE_REGULATORY"/>
    <property type="match status" value="1"/>
</dbReference>
<accession>A0A840YVD3</accession>
<dbReference type="InterPro" id="IPR011006">
    <property type="entry name" value="CheY-like_superfamily"/>
</dbReference>
<dbReference type="Gene3D" id="3.40.50.300">
    <property type="entry name" value="P-loop containing nucleotide triphosphate hydrolases"/>
    <property type="match status" value="1"/>
</dbReference>
<organism evidence="6 7">
    <name type="scientific">Stakelama sediminis</name>
    <dbReference type="NCBI Taxonomy" id="463200"/>
    <lineage>
        <taxon>Bacteria</taxon>
        <taxon>Pseudomonadati</taxon>
        <taxon>Pseudomonadota</taxon>
        <taxon>Alphaproteobacteria</taxon>
        <taxon>Sphingomonadales</taxon>
        <taxon>Sphingomonadaceae</taxon>
        <taxon>Stakelama</taxon>
    </lineage>
</organism>
<evidence type="ECO:0000259" key="5">
    <source>
        <dbReference type="PROSITE" id="PS50110"/>
    </source>
</evidence>
<feature type="domain" description="Response regulatory" evidence="5">
    <location>
        <begin position="17"/>
        <end position="132"/>
    </location>
</feature>
<keyword evidence="2" id="KW-0067">ATP-binding</keyword>
<dbReference type="AlphaFoldDB" id="A0A840YVD3"/>
<protein>
    <submittedName>
        <fullName evidence="6">Pilus assembly protein CpaE</fullName>
    </submittedName>
</protein>
<dbReference type="GO" id="GO:0016887">
    <property type="term" value="F:ATP hydrolysis activity"/>
    <property type="evidence" value="ECO:0007669"/>
    <property type="project" value="TreeGrafter"/>
</dbReference>
<dbReference type="EMBL" id="JACIJI010000001">
    <property type="protein sequence ID" value="MBB5717526.1"/>
    <property type="molecule type" value="Genomic_DNA"/>
</dbReference>
<feature type="compositionally biased region" description="Basic residues" evidence="4">
    <location>
        <begin position="416"/>
        <end position="426"/>
    </location>
</feature>
<dbReference type="GO" id="GO:0009898">
    <property type="term" value="C:cytoplasmic side of plasma membrane"/>
    <property type="evidence" value="ECO:0007669"/>
    <property type="project" value="TreeGrafter"/>
</dbReference>
<reference evidence="6 7" key="1">
    <citation type="submission" date="2020-08" db="EMBL/GenBank/DDBJ databases">
        <title>Genomic Encyclopedia of Type Strains, Phase IV (KMG-IV): sequencing the most valuable type-strain genomes for metagenomic binning, comparative biology and taxonomic classification.</title>
        <authorList>
            <person name="Goeker M."/>
        </authorList>
    </citation>
    <scope>NUCLEOTIDE SEQUENCE [LARGE SCALE GENOMIC DNA]</scope>
    <source>
        <strain evidence="6 7">DSM 27203</strain>
    </source>
</reference>
<evidence type="ECO:0000256" key="3">
    <source>
        <dbReference type="PROSITE-ProRule" id="PRU00169"/>
    </source>
</evidence>
<sequence length="426" mass="45522">MNAPWTPGRTGQREPFTAFVCDESSADALRSIAVEQGWSPEKVNKGGLRNAVQSLSVSASPSILFVDLSESGDPLNDINALAEVCEPGTVVIAAGQVNDVRLYRDLLASGIQDYLLKPLNPEMLRDCFAQAQATLSAPKMAEGGNEHPHCALAIIGTRGGVGASSVATSLAWLLSSKGERTTGLLDLDVHFGTDALSLDLEPGRGLTDAIENPSRIDGLFIERAMVRASDRLAILSAEAPINAPIVTDGSAYYQLQEELRHAFDCSVVDLPRSVMVQYPHLLTDIQTVVLVTEFTLAAARDSIRLLSWLKSNAPQATVILVANRVHPAAQLEISRKDFESSIERKVDYVIAFDQKLATQAAKLGRPLAEAGKGSKTIAPLVSLSQQLLAANEDEIDGDKNKAGKGGSLLDKLSALKPKKPAKQNAK</sequence>
<evidence type="ECO:0000313" key="7">
    <source>
        <dbReference type="Proteomes" id="UP000554342"/>
    </source>
</evidence>
<proteinExistence type="predicted"/>
<dbReference type="RefSeq" id="WP_184001281.1">
    <property type="nucleotide sequence ID" value="NZ_BAABIF010000004.1"/>
</dbReference>
<dbReference type="PANTHER" id="PTHR43384:SF6">
    <property type="entry name" value="SEPTUM SITE-DETERMINING PROTEIN MIND HOMOLOG, CHLOROPLASTIC"/>
    <property type="match status" value="1"/>
</dbReference>
<dbReference type="GO" id="GO:0005829">
    <property type="term" value="C:cytosol"/>
    <property type="evidence" value="ECO:0007669"/>
    <property type="project" value="TreeGrafter"/>
</dbReference>
<feature type="region of interest" description="Disordered" evidence="4">
    <location>
        <begin position="394"/>
        <end position="426"/>
    </location>
</feature>
<dbReference type="SUPFAM" id="SSF52540">
    <property type="entry name" value="P-loop containing nucleoside triphosphate hydrolases"/>
    <property type="match status" value="1"/>
</dbReference>
<dbReference type="GO" id="GO:0000160">
    <property type="term" value="P:phosphorelay signal transduction system"/>
    <property type="evidence" value="ECO:0007669"/>
    <property type="project" value="InterPro"/>
</dbReference>
<keyword evidence="1" id="KW-0547">Nucleotide-binding</keyword>
<dbReference type="SUPFAM" id="SSF52172">
    <property type="entry name" value="CheY-like"/>
    <property type="match status" value="1"/>
</dbReference>
<name>A0A840YVD3_9SPHN</name>
<evidence type="ECO:0000256" key="4">
    <source>
        <dbReference type="SAM" id="MobiDB-lite"/>
    </source>
</evidence>
<dbReference type="InterPro" id="IPR027417">
    <property type="entry name" value="P-loop_NTPase"/>
</dbReference>
<evidence type="ECO:0000313" key="6">
    <source>
        <dbReference type="EMBL" id="MBB5717526.1"/>
    </source>
</evidence>
<dbReference type="GO" id="GO:0051782">
    <property type="term" value="P:negative regulation of cell division"/>
    <property type="evidence" value="ECO:0007669"/>
    <property type="project" value="TreeGrafter"/>
</dbReference>
<gene>
    <name evidence="6" type="ORF">FHR23_000433</name>
</gene>
<evidence type="ECO:0000256" key="2">
    <source>
        <dbReference type="ARBA" id="ARBA00022840"/>
    </source>
</evidence>
<keyword evidence="3" id="KW-0597">Phosphoprotein</keyword>
<dbReference type="InterPro" id="IPR001789">
    <property type="entry name" value="Sig_transdc_resp-reg_receiver"/>
</dbReference>
<dbReference type="Proteomes" id="UP000554342">
    <property type="component" value="Unassembled WGS sequence"/>
</dbReference>
<keyword evidence="7" id="KW-1185">Reference proteome</keyword>
<dbReference type="GO" id="GO:0005524">
    <property type="term" value="F:ATP binding"/>
    <property type="evidence" value="ECO:0007669"/>
    <property type="project" value="UniProtKB-KW"/>
</dbReference>
<comment type="caution">
    <text evidence="6">The sequence shown here is derived from an EMBL/GenBank/DDBJ whole genome shotgun (WGS) entry which is preliminary data.</text>
</comment>
<feature type="modified residue" description="4-aspartylphosphate" evidence="3">
    <location>
        <position position="67"/>
    </location>
</feature>
<evidence type="ECO:0000256" key="1">
    <source>
        <dbReference type="ARBA" id="ARBA00022741"/>
    </source>
</evidence>
<dbReference type="PANTHER" id="PTHR43384">
    <property type="entry name" value="SEPTUM SITE-DETERMINING PROTEIN MIND HOMOLOG, CHLOROPLASTIC-RELATED"/>
    <property type="match status" value="1"/>
</dbReference>
<dbReference type="InterPro" id="IPR050625">
    <property type="entry name" value="ParA/MinD_ATPase"/>
</dbReference>